<dbReference type="SUPFAM" id="SSF52096">
    <property type="entry name" value="ClpP/crotonase"/>
    <property type="match status" value="1"/>
</dbReference>
<dbReference type="InterPro" id="IPR002142">
    <property type="entry name" value="Peptidase_S49"/>
</dbReference>
<dbReference type="InterPro" id="IPR004635">
    <property type="entry name" value="Pept_S49_SppA"/>
</dbReference>
<comment type="similarity">
    <text evidence="1">Belongs to the peptidase S49 family.</text>
</comment>
<keyword evidence="4" id="KW-0720">Serine protease</keyword>
<dbReference type="PANTHER" id="PTHR42987:SF7">
    <property type="entry name" value="SIGNAL PEPTIDE PEPTIDASE SPPA-RELATED"/>
    <property type="match status" value="1"/>
</dbReference>
<feature type="domain" description="Peptidase S49" evidence="5">
    <location>
        <begin position="103"/>
        <end position="254"/>
    </location>
</feature>
<dbReference type="GO" id="GO:0006508">
    <property type="term" value="P:proteolysis"/>
    <property type="evidence" value="ECO:0007669"/>
    <property type="project" value="UniProtKB-KW"/>
</dbReference>
<dbReference type="PANTHER" id="PTHR42987">
    <property type="entry name" value="PEPTIDASE S49"/>
    <property type="match status" value="1"/>
</dbReference>
<sequence length="289" mass="31899">MEFLKKVFLPITMPIKFIQEHFKASVFVLILFLLFAPTENNQVFNNNLQKINLVGPIFDASEVVEKIDEAAKNNNIKGILLCVDSPGGAVSPSIEIAYAIKRATAKKPVVVYAKGTIASGSYYASIWADKIISNPGSMVGSIGVIMQGADMSELMDKIGIKSQVVKAGKYKQVGTSDRPWTDYEVNELNKVIQDTYDMFSKDVADARGLKIEKRDIYANAHIFTASQAKEVGLIDALGVEIDAKDELVKLSGVKEAIWNKEDKFEKLMKKLSASAAVTLYTYFPEITLK</sequence>
<reference evidence="6 7" key="1">
    <citation type="submission" date="2019-06" db="EMBL/GenBank/DDBJ databases">
        <title>Sulfurimonas gotlandica sp. nov., a chemoautotrophic and psychrotolerant epsilonproteobacterium isolated from a pelagic redoxcline, and an emended description of the genus Sulfurimonas.</title>
        <authorList>
            <person name="Wang S."/>
            <person name="Jiang L."/>
            <person name="Shao Z."/>
        </authorList>
    </citation>
    <scope>NUCLEOTIDE SEQUENCE [LARGE SCALE GENOMIC DNA]</scope>
    <source>
        <strain evidence="6 7">B2</strain>
    </source>
</reference>
<organism evidence="6 7">
    <name type="scientific">Sulfurimonas marina</name>
    <dbReference type="NCBI Taxonomy" id="2590551"/>
    <lineage>
        <taxon>Bacteria</taxon>
        <taxon>Pseudomonadati</taxon>
        <taxon>Campylobacterota</taxon>
        <taxon>Epsilonproteobacteria</taxon>
        <taxon>Campylobacterales</taxon>
        <taxon>Sulfurimonadaceae</taxon>
        <taxon>Sulfurimonas</taxon>
    </lineage>
</organism>
<protein>
    <submittedName>
        <fullName evidence="6">Signal peptide peptidase SppA</fullName>
    </submittedName>
</protein>
<evidence type="ECO:0000256" key="1">
    <source>
        <dbReference type="ARBA" id="ARBA00008683"/>
    </source>
</evidence>
<keyword evidence="7" id="KW-1185">Reference proteome</keyword>
<gene>
    <name evidence="6" type="primary">sppA</name>
    <name evidence="6" type="ORF">FJR03_07810</name>
</gene>
<dbReference type="InterPro" id="IPR029045">
    <property type="entry name" value="ClpP/crotonase-like_dom_sf"/>
</dbReference>
<keyword evidence="3" id="KW-0378">Hydrolase</keyword>
<evidence type="ECO:0000256" key="2">
    <source>
        <dbReference type="ARBA" id="ARBA00022670"/>
    </source>
</evidence>
<proteinExistence type="inferred from homology"/>
<dbReference type="AlphaFoldDB" id="A0A7M1AW55"/>
<evidence type="ECO:0000256" key="3">
    <source>
        <dbReference type="ARBA" id="ARBA00022801"/>
    </source>
</evidence>
<dbReference type="KEGG" id="smax:FJR03_07810"/>
<accession>A0A7M1AW55</accession>
<evidence type="ECO:0000313" key="6">
    <source>
        <dbReference type="EMBL" id="QOP41650.1"/>
    </source>
</evidence>
<dbReference type="GO" id="GO:0008236">
    <property type="term" value="F:serine-type peptidase activity"/>
    <property type="evidence" value="ECO:0007669"/>
    <property type="project" value="UniProtKB-KW"/>
</dbReference>
<dbReference type="Gene3D" id="3.90.226.10">
    <property type="entry name" value="2-enoyl-CoA Hydratase, Chain A, domain 1"/>
    <property type="match status" value="2"/>
</dbReference>
<name>A0A7M1AW55_9BACT</name>
<dbReference type="NCBIfam" id="TIGR00706">
    <property type="entry name" value="SppA_dom"/>
    <property type="match status" value="1"/>
</dbReference>
<keyword evidence="2" id="KW-0645">Protease</keyword>
<dbReference type="RefSeq" id="WP_193112968.1">
    <property type="nucleotide sequence ID" value="NZ_CP041165.1"/>
</dbReference>
<dbReference type="InterPro" id="IPR047272">
    <property type="entry name" value="S49_SppA_C"/>
</dbReference>
<evidence type="ECO:0000313" key="7">
    <source>
        <dbReference type="Proteomes" id="UP000593910"/>
    </source>
</evidence>
<dbReference type="Pfam" id="PF01343">
    <property type="entry name" value="Peptidase_S49"/>
    <property type="match status" value="1"/>
</dbReference>
<dbReference type="EMBL" id="CP041165">
    <property type="protein sequence ID" value="QOP41650.1"/>
    <property type="molecule type" value="Genomic_DNA"/>
</dbReference>
<evidence type="ECO:0000256" key="4">
    <source>
        <dbReference type="ARBA" id="ARBA00022825"/>
    </source>
</evidence>
<dbReference type="Proteomes" id="UP000593910">
    <property type="component" value="Chromosome"/>
</dbReference>
<evidence type="ECO:0000259" key="5">
    <source>
        <dbReference type="Pfam" id="PF01343"/>
    </source>
</evidence>
<dbReference type="CDD" id="cd07023">
    <property type="entry name" value="S49_Sppa_N_C"/>
    <property type="match status" value="1"/>
</dbReference>